<dbReference type="EC" id="2.7.13.3" evidence="3"/>
<comment type="catalytic activity">
    <reaction evidence="1">
        <text>ATP + protein L-histidine = ADP + protein N-phospho-L-histidine.</text>
        <dbReference type="EC" id="2.7.13.3"/>
    </reaction>
</comment>
<feature type="modified residue" description="4-aspartylphosphate" evidence="8">
    <location>
        <position position="536"/>
    </location>
</feature>
<dbReference type="SUPFAM" id="SSF52172">
    <property type="entry name" value="CheY-like"/>
    <property type="match status" value="2"/>
</dbReference>
<keyword evidence="4 8" id="KW-0597">Phosphoprotein</keyword>
<comment type="caution">
    <text evidence="13">The sequence shown here is derived from an EMBL/GenBank/DDBJ whole genome shotgun (WGS) entry which is preliminary data.</text>
</comment>
<dbReference type="PANTHER" id="PTHR45339">
    <property type="entry name" value="HYBRID SIGNAL TRANSDUCTION HISTIDINE KINASE J"/>
    <property type="match status" value="1"/>
</dbReference>
<dbReference type="Pfam" id="PF00072">
    <property type="entry name" value="Response_reg"/>
    <property type="match status" value="1"/>
</dbReference>
<dbReference type="RefSeq" id="WP_126610102.1">
    <property type="nucleotide sequence ID" value="NZ_AP025145.1"/>
</dbReference>
<proteinExistence type="predicted"/>
<dbReference type="PROSITE" id="PS50110">
    <property type="entry name" value="RESPONSE_REGULATORY"/>
    <property type="match status" value="2"/>
</dbReference>
<organism evidence="13 14">
    <name type="scientific">Vibrio penaeicida</name>
    <dbReference type="NCBI Taxonomy" id="104609"/>
    <lineage>
        <taxon>Bacteria</taxon>
        <taxon>Pseudomonadati</taxon>
        <taxon>Pseudomonadota</taxon>
        <taxon>Gammaproteobacteria</taxon>
        <taxon>Vibrionales</taxon>
        <taxon>Vibrionaceae</taxon>
        <taxon>Vibrio</taxon>
    </lineage>
</organism>
<dbReference type="InterPro" id="IPR003660">
    <property type="entry name" value="HAMP_dom"/>
</dbReference>
<dbReference type="EMBL" id="BSNX01000075">
    <property type="protein sequence ID" value="GLQ75729.1"/>
    <property type="molecule type" value="Genomic_DNA"/>
</dbReference>
<dbReference type="Gene3D" id="6.10.340.10">
    <property type="match status" value="1"/>
</dbReference>
<evidence type="ECO:0000256" key="1">
    <source>
        <dbReference type="ARBA" id="ARBA00000085"/>
    </source>
</evidence>
<dbReference type="InterPro" id="IPR003594">
    <property type="entry name" value="HATPase_dom"/>
</dbReference>
<name>A0AAV5NYZ0_9VIBR</name>
<evidence type="ECO:0000259" key="10">
    <source>
        <dbReference type="PROSITE" id="PS50109"/>
    </source>
</evidence>
<evidence type="ECO:0000256" key="4">
    <source>
        <dbReference type="ARBA" id="ARBA00022553"/>
    </source>
</evidence>
<dbReference type="PROSITE" id="PS50885">
    <property type="entry name" value="HAMP"/>
    <property type="match status" value="1"/>
</dbReference>
<evidence type="ECO:0000256" key="3">
    <source>
        <dbReference type="ARBA" id="ARBA00012438"/>
    </source>
</evidence>
<dbReference type="Gene3D" id="1.10.287.130">
    <property type="match status" value="1"/>
</dbReference>
<dbReference type="Gene3D" id="3.40.50.2300">
    <property type="match status" value="2"/>
</dbReference>
<dbReference type="PANTHER" id="PTHR45339:SF5">
    <property type="entry name" value="HISTIDINE KINASE"/>
    <property type="match status" value="1"/>
</dbReference>
<feature type="transmembrane region" description="Helical" evidence="9">
    <location>
        <begin position="20"/>
        <end position="42"/>
    </location>
</feature>
<dbReference type="GO" id="GO:0000155">
    <property type="term" value="F:phosphorelay sensor kinase activity"/>
    <property type="evidence" value="ECO:0007669"/>
    <property type="project" value="InterPro"/>
</dbReference>
<evidence type="ECO:0000313" key="13">
    <source>
        <dbReference type="EMBL" id="GLQ75729.1"/>
    </source>
</evidence>
<dbReference type="GO" id="GO:0016787">
    <property type="term" value="F:hydrolase activity"/>
    <property type="evidence" value="ECO:0007669"/>
    <property type="project" value="UniProtKB-KW"/>
</dbReference>
<evidence type="ECO:0000256" key="8">
    <source>
        <dbReference type="PROSITE-ProRule" id="PRU00169"/>
    </source>
</evidence>
<dbReference type="PROSITE" id="PS50109">
    <property type="entry name" value="HIS_KIN"/>
    <property type="match status" value="1"/>
</dbReference>
<keyword evidence="9" id="KW-1133">Transmembrane helix</keyword>
<gene>
    <name evidence="13" type="ORF">GCM10007932_50920</name>
</gene>
<evidence type="ECO:0000256" key="2">
    <source>
        <dbReference type="ARBA" id="ARBA00004370"/>
    </source>
</evidence>
<dbReference type="Gene3D" id="3.30.565.10">
    <property type="entry name" value="Histidine kinase-like ATPase, C-terminal domain"/>
    <property type="match status" value="1"/>
</dbReference>
<reference evidence="14" key="1">
    <citation type="journal article" date="2019" name="Int. J. Syst. Evol. Microbiol.">
        <title>The Global Catalogue of Microorganisms (GCM) 10K type strain sequencing project: providing services to taxonomists for standard genome sequencing and annotation.</title>
        <authorList>
            <consortium name="The Broad Institute Genomics Platform"/>
            <consortium name="The Broad Institute Genome Sequencing Center for Infectious Disease"/>
            <person name="Wu L."/>
            <person name="Ma J."/>
        </authorList>
    </citation>
    <scope>NUCLEOTIDE SEQUENCE [LARGE SCALE GENOMIC DNA]</scope>
    <source>
        <strain evidence="14">NBRC 15640</strain>
    </source>
</reference>
<feature type="domain" description="Response regulatory" evidence="11">
    <location>
        <begin position="624"/>
        <end position="742"/>
    </location>
</feature>
<dbReference type="AlphaFoldDB" id="A0AAV5NYZ0"/>
<comment type="subcellular location">
    <subcellularLocation>
        <location evidence="2">Membrane</location>
    </subcellularLocation>
</comment>
<dbReference type="InterPro" id="IPR011006">
    <property type="entry name" value="CheY-like_superfamily"/>
</dbReference>
<evidence type="ECO:0000259" key="12">
    <source>
        <dbReference type="PROSITE" id="PS50885"/>
    </source>
</evidence>
<keyword evidence="9" id="KW-0472">Membrane</keyword>
<evidence type="ECO:0000313" key="14">
    <source>
        <dbReference type="Proteomes" id="UP001156690"/>
    </source>
</evidence>
<dbReference type="Pfam" id="PF02518">
    <property type="entry name" value="HATPase_c"/>
    <property type="match status" value="1"/>
</dbReference>
<evidence type="ECO:0000256" key="9">
    <source>
        <dbReference type="SAM" id="Phobius"/>
    </source>
</evidence>
<dbReference type="InterPro" id="IPR004358">
    <property type="entry name" value="Sig_transdc_His_kin-like_C"/>
</dbReference>
<keyword evidence="5" id="KW-0808">Transferase</keyword>
<feature type="domain" description="Histidine kinase" evidence="10">
    <location>
        <begin position="248"/>
        <end position="466"/>
    </location>
</feature>
<feature type="domain" description="Response regulatory" evidence="11">
    <location>
        <begin position="482"/>
        <end position="601"/>
    </location>
</feature>
<evidence type="ECO:0000259" key="11">
    <source>
        <dbReference type="PROSITE" id="PS50110"/>
    </source>
</evidence>
<dbReference type="SMART" id="SM00387">
    <property type="entry name" value="HATPase_c"/>
    <property type="match status" value="1"/>
</dbReference>
<accession>A0AAV5NYZ0</accession>
<dbReference type="InterPro" id="IPR003661">
    <property type="entry name" value="HisK_dim/P_dom"/>
</dbReference>
<evidence type="ECO:0000256" key="6">
    <source>
        <dbReference type="ARBA" id="ARBA00022777"/>
    </source>
</evidence>
<dbReference type="CDD" id="cd00082">
    <property type="entry name" value="HisKA"/>
    <property type="match status" value="1"/>
</dbReference>
<sequence>MTILSSVLSWKARLSLSRQILVLLCLLGSLFAVLSTLSNAYWEQQKNSERTEAIVASVDTYFVPKIQRYIKVKDQPQLEAVVKELYRFAEVDGVKIAMSGSNDIQLGQFSSQNSVVSHWELEEGYSDKTLSLALVSPNQIEWQDRFSYKEFATQSLLALLVVLIGYITLLNSIIKPIREMSHRVGEIDENNLPNKIHFQSHWFQDELSQFNERYNNAVVRIRETFLQLSNVCQQAEIAKARKSDLMSTMSHEIRNSLNSYVGMVSLLKDEPSKEELKEFSALIQSATANLQDLVSDIHDMSQLETGRLDIVKKDFSINELVDDIDAMFRAKATEKDLLFQCTLDSSISPRLLGDKSRIRQVLRNLLSNAIKFTDSGYVLLDVQHLSYDDNSETILFEVKDSGVGIERPQQDEIFEQNISSDSSERNTTGVRLGITRNLIHLMGGHLRLDSEPGVGTHFSFTLRFSYSSEQSVMIDDELDKPRALLLDDYCLNMRITSIQLDKMGWESTCCQDISYVTTMLKTALKKGLAYQLLVIDHDLAYLDSFDFVKQIKEGLGDKAPSIMMISSSKFDHKEAIKHGVDTCLVRPYDVDDLERKVKSAFEKEPLAPPPHLLVRKPVVKSLLRVLLVEDQVSNQVVMKKMLERLGVDVSVAENGRVAVSKCAVEHYDLVLMDCQMPVMDGFEATFSIRKMENESNLRVPIVALTANVLAEEKKRCFEVGMDGFVSKPVSLSKLSTVLRKHVSNFEFIVKDSKSNSESSELSKKRTTH</sequence>
<dbReference type="PRINTS" id="PR00344">
    <property type="entry name" value="BCTRLSENSOR"/>
</dbReference>
<keyword evidence="6" id="KW-0418">Kinase</keyword>
<dbReference type="InterPro" id="IPR036890">
    <property type="entry name" value="HATPase_C_sf"/>
</dbReference>
<dbReference type="SUPFAM" id="SSF47384">
    <property type="entry name" value="Homodimeric domain of signal transducing histidine kinase"/>
    <property type="match status" value="1"/>
</dbReference>
<protein>
    <recommendedName>
        <fullName evidence="3">histidine kinase</fullName>
        <ecNumber evidence="3">2.7.13.3</ecNumber>
    </recommendedName>
</protein>
<dbReference type="GO" id="GO:0016020">
    <property type="term" value="C:membrane"/>
    <property type="evidence" value="ECO:0007669"/>
    <property type="project" value="UniProtKB-SubCell"/>
</dbReference>
<feature type="domain" description="HAMP" evidence="12">
    <location>
        <begin position="171"/>
        <end position="226"/>
    </location>
</feature>
<dbReference type="InterPro" id="IPR001789">
    <property type="entry name" value="Sig_transdc_resp-reg_receiver"/>
</dbReference>
<dbReference type="InterPro" id="IPR036097">
    <property type="entry name" value="HisK_dim/P_sf"/>
</dbReference>
<keyword evidence="7" id="KW-0378">Hydrolase</keyword>
<dbReference type="SMART" id="SM00388">
    <property type="entry name" value="HisKA"/>
    <property type="match status" value="1"/>
</dbReference>
<dbReference type="SMART" id="SM00448">
    <property type="entry name" value="REC"/>
    <property type="match status" value="2"/>
</dbReference>
<keyword evidence="9" id="KW-0812">Transmembrane</keyword>
<dbReference type="Pfam" id="PF00512">
    <property type="entry name" value="HisKA"/>
    <property type="match status" value="1"/>
</dbReference>
<evidence type="ECO:0000256" key="5">
    <source>
        <dbReference type="ARBA" id="ARBA00022679"/>
    </source>
</evidence>
<feature type="transmembrane region" description="Helical" evidence="9">
    <location>
        <begin position="155"/>
        <end position="174"/>
    </location>
</feature>
<dbReference type="SUPFAM" id="SSF55874">
    <property type="entry name" value="ATPase domain of HSP90 chaperone/DNA topoisomerase II/histidine kinase"/>
    <property type="match status" value="1"/>
</dbReference>
<evidence type="ECO:0000256" key="7">
    <source>
        <dbReference type="ARBA" id="ARBA00022801"/>
    </source>
</evidence>
<dbReference type="CDD" id="cd17546">
    <property type="entry name" value="REC_hyHK_CKI1_RcsC-like"/>
    <property type="match status" value="1"/>
</dbReference>
<feature type="modified residue" description="4-aspartylphosphate" evidence="8">
    <location>
        <position position="673"/>
    </location>
</feature>
<keyword evidence="14" id="KW-1185">Reference proteome</keyword>
<dbReference type="Proteomes" id="UP001156690">
    <property type="component" value="Unassembled WGS sequence"/>
</dbReference>
<dbReference type="InterPro" id="IPR005467">
    <property type="entry name" value="His_kinase_dom"/>
</dbReference>